<name>D2XAC0_GBMV</name>
<dbReference type="KEGG" id="vg:8746349"/>
<dbReference type="GeneID" id="8746349"/>
<evidence type="ECO:0000313" key="1">
    <source>
        <dbReference type="EMBL" id="ADB03897.1"/>
    </source>
</evidence>
<dbReference type="EMBL" id="GU071086">
    <property type="protein sequence ID" value="ADB03897.1"/>
    <property type="molecule type" value="Genomic_DNA"/>
</dbReference>
<dbReference type="RefSeq" id="YP_003406859.1">
    <property type="nucleotide sequence ID" value="NC_013756.1"/>
</dbReference>
<accession>D2XAC0</accession>
<reference evidence="1 2" key="1">
    <citation type="journal article" date="2009" name="Proc. Natl. Acad. Sci. U.S.A.">
        <title>Giant Marseillevirus highlights the role of amoebae as a melting pot in emergence of chimeric microorganisms.</title>
        <authorList>
            <person name="Boyer M."/>
            <person name="Yutin N."/>
            <person name="Pagnier I."/>
            <person name="Barrassi L."/>
            <person name="Fournous G."/>
            <person name="Espinosa L."/>
            <person name="Robert C."/>
            <person name="Azza S."/>
            <person name="Sun S."/>
            <person name="Rossmann M.G."/>
            <person name="Suzan-Monti M."/>
            <person name="La Scola B."/>
            <person name="Koonin E.V."/>
            <person name="Raoult D."/>
        </authorList>
    </citation>
    <scope>NUCLEOTIDE SEQUENCE [LARGE SCALE GENOMIC DNA]</scope>
    <source>
        <strain evidence="1 2">T19</strain>
    </source>
</reference>
<protein>
    <submittedName>
        <fullName evidence="1">Uncharacterized protein</fullName>
    </submittedName>
</protein>
<evidence type="ECO:0000313" key="2">
    <source>
        <dbReference type="Proteomes" id="UP000029780"/>
    </source>
</evidence>
<organism evidence="1 2">
    <name type="scientific">Marseillevirus marseillevirus</name>
    <name type="common">GBM</name>
    <dbReference type="NCBI Taxonomy" id="694581"/>
    <lineage>
        <taxon>Viruses</taxon>
        <taxon>Varidnaviria</taxon>
        <taxon>Bamfordvirae</taxon>
        <taxon>Nucleocytoviricota</taxon>
        <taxon>Megaviricetes</taxon>
        <taxon>Pimascovirales</taxon>
        <taxon>Pimascovirales incertae sedis</taxon>
        <taxon>Marseilleviridae</taxon>
        <taxon>Marseillevirus</taxon>
        <taxon>Marseillevirus massiliense</taxon>
    </lineage>
</organism>
<keyword evidence="2" id="KW-1185">Reference proteome</keyword>
<proteinExistence type="predicted"/>
<gene>
    <name evidence="1" type="ORF">MAR_ORF112</name>
</gene>
<dbReference type="Proteomes" id="UP000029780">
    <property type="component" value="Segment"/>
</dbReference>
<organismHost>
    <name type="scientific">Acanthamoeba</name>
    <dbReference type="NCBI Taxonomy" id="5754"/>
</organismHost>
<dbReference type="OrthoDB" id="14155at10239"/>
<sequence>MSQEVPVIFQNAVDLEVFERNQGDFIESLREGFARNVQISGKTAGVLISDIYGCNPPSSEISASTARKFRSLSYMAEISPSALQTLGEFCQWREERATKEHAEKLLRYSGINDETRREVASLALDMLQRKFGLTNTKFSYAIAACFLFPSSLNGSFRKRIYRAFLESQKRTVKSWVKKNHPNVVLSKNDGDVQIFAKVAVDILLSFRSTAMDTRFAFWAPPALV</sequence>